<evidence type="ECO:0000313" key="1">
    <source>
        <dbReference type="EMBL" id="GFY71750.1"/>
    </source>
</evidence>
<dbReference type="OrthoDB" id="6429850at2759"/>
<accession>A0A8X7CN36</accession>
<evidence type="ECO:0000313" key="2">
    <source>
        <dbReference type="Proteomes" id="UP000886998"/>
    </source>
</evidence>
<organism evidence="1 2">
    <name type="scientific">Trichonephila inaurata madagascariensis</name>
    <dbReference type="NCBI Taxonomy" id="2747483"/>
    <lineage>
        <taxon>Eukaryota</taxon>
        <taxon>Metazoa</taxon>
        <taxon>Ecdysozoa</taxon>
        <taxon>Arthropoda</taxon>
        <taxon>Chelicerata</taxon>
        <taxon>Arachnida</taxon>
        <taxon>Araneae</taxon>
        <taxon>Araneomorphae</taxon>
        <taxon>Entelegynae</taxon>
        <taxon>Araneoidea</taxon>
        <taxon>Nephilidae</taxon>
        <taxon>Trichonephila</taxon>
        <taxon>Trichonephila inaurata</taxon>
    </lineage>
</organism>
<comment type="caution">
    <text evidence="1">The sequence shown here is derived from an EMBL/GenBank/DDBJ whole genome shotgun (WGS) entry which is preliminary data.</text>
</comment>
<dbReference type="AlphaFoldDB" id="A0A8X7CN36"/>
<dbReference type="EMBL" id="BMAV01019062">
    <property type="protein sequence ID" value="GFY71750.1"/>
    <property type="molecule type" value="Genomic_DNA"/>
</dbReference>
<sequence>MEANLSTENLKYYPFKGFSLCVLTKSRQVASGILIGVKRELTAEFRIIKAMGVDSDKSEIVHLDVWKCGVHFKNLATYSPPCNHPDFSYVKH</sequence>
<dbReference type="Proteomes" id="UP000886998">
    <property type="component" value="Unassembled WGS sequence"/>
</dbReference>
<name>A0A8X7CN36_9ARAC</name>
<gene>
    <name evidence="1" type="primary">HNAJ_LOCUS3310</name>
    <name evidence="1" type="ORF">TNIN_265911</name>
</gene>
<reference evidence="1" key="1">
    <citation type="submission" date="2020-08" db="EMBL/GenBank/DDBJ databases">
        <title>Multicomponent nature underlies the extraordinary mechanical properties of spider dragline silk.</title>
        <authorList>
            <person name="Kono N."/>
            <person name="Nakamura H."/>
            <person name="Mori M."/>
            <person name="Yoshida Y."/>
            <person name="Ohtoshi R."/>
            <person name="Malay A.D."/>
            <person name="Moran D.A.P."/>
            <person name="Tomita M."/>
            <person name="Numata K."/>
            <person name="Arakawa K."/>
        </authorList>
    </citation>
    <scope>NUCLEOTIDE SEQUENCE</scope>
</reference>
<keyword evidence="2" id="KW-1185">Reference proteome</keyword>
<protein>
    <submittedName>
        <fullName evidence="1">Uncharacterized protein</fullName>
    </submittedName>
</protein>
<proteinExistence type="predicted"/>